<accession>A0A6M3LJA8</accession>
<name>A0A6M3LJA8_9ZZZZ</name>
<dbReference type="EMBL" id="MT143233">
    <property type="protein sequence ID" value="QJA94459.1"/>
    <property type="molecule type" value="Genomic_DNA"/>
</dbReference>
<evidence type="ECO:0000313" key="1">
    <source>
        <dbReference type="EMBL" id="QJA94459.1"/>
    </source>
</evidence>
<protein>
    <recommendedName>
        <fullName evidence="2">PARP-type domain-containing protein</fullName>
    </recommendedName>
</protein>
<dbReference type="AlphaFoldDB" id="A0A6M3LJA8"/>
<reference evidence="1" key="1">
    <citation type="submission" date="2020-03" db="EMBL/GenBank/DDBJ databases">
        <title>The deep terrestrial virosphere.</title>
        <authorList>
            <person name="Holmfeldt K."/>
            <person name="Nilsson E."/>
            <person name="Simone D."/>
            <person name="Lopez-Fernandez M."/>
            <person name="Wu X."/>
            <person name="de Brujin I."/>
            <person name="Lundin D."/>
            <person name="Andersson A."/>
            <person name="Bertilsson S."/>
            <person name="Dopson M."/>
        </authorList>
    </citation>
    <scope>NUCLEOTIDE SEQUENCE</scope>
    <source>
        <strain evidence="1">MM415B03856</strain>
    </source>
</reference>
<evidence type="ECO:0008006" key="2">
    <source>
        <dbReference type="Google" id="ProtNLM"/>
    </source>
</evidence>
<organism evidence="1">
    <name type="scientific">viral metagenome</name>
    <dbReference type="NCBI Taxonomy" id="1070528"/>
    <lineage>
        <taxon>unclassified sequences</taxon>
        <taxon>metagenomes</taxon>
        <taxon>organismal metagenomes</taxon>
    </lineage>
</organism>
<gene>
    <name evidence="1" type="ORF">MM415B03856_0008</name>
</gene>
<sequence length="69" mass="7938">MAIYIEASIASGRGTCRICDKKIERNTVQIVGWGWKNSGRVHYLCIKEQIHELYLNKSEIDISKINSKK</sequence>
<proteinExistence type="predicted"/>